<comment type="caution">
    <text evidence="1">The sequence shown here is derived from an EMBL/GenBank/DDBJ whole genome shotgun (WGS) entry which is preliminary data.</text>
</comment>
<evidence type="ECO:0000313" key="2">
    <source>
        <dbReference type="Proteomes" id="UP001498398"/>
    </source>
</evidence>
<dbReference type="EMBL" id="JBANRG010000055">
    <property type="protein sequence ID" value="KAK7443172.1"/>
    <property type="molecule type" value="Genomic_DNA"/>
</dbReference>
<evidence type="ECO:0000313" key="1">
    <source>
        <dbReference type="EMBL" id="KAK7443172.1"/>
    </source>
</evidence>
<name>A0ABR1IWN0_9AGAR</name>
<accession>A0ABR1IWN0</accession>
<gene>
    <name evidence="1" type="ORF">VKT23_015770</name>
</gene>
<organism evidence="1 2">
    <name type="scientific">Marasmiellus scandens</name>
    <dbReference type="NCBI Taxonomy" id="2682957"/>
    <lineage>
        <taxon>Eukaryota</taxon>
        <taxon>Fungi</taxon>
        <taxon>Dikarya</taxon>
        <taxon>Basidiomycota</taxon>
        <taxon>Agaricomycotina</taxon>
        <taxon>Agaricomycetes</taxon>
        <taxon>Agaricomycetidae</taxon>
        <taxon>Agaricales</taxon>
        <taxon>Marasmiineae</taxon>
        <taxon>Omphalotaceae</taxon>
        <taxon>Marasmiellus</taxon>
    </lineage>
</organism>
<keyword evidence="2" id="KW-1185">Reference proteome</keyword>
<protein>
    <submittedName>
        <fullName evidence="1">Uncharacterized protein</fullName>
    </submittedName>
</protein>
<reference evidence="1 2" key="1">
    <citation type="submission" date="2024-01" db="EMBL/GenBank/DDBJ databases">
        <title>A draft genome for the cacao thread blight pathogen Marasmiellus scandens.</title>
        <authorList>
            <person name="Baruah I.K."/>
            <person name="Leung J."/>
            <person name="Bukari Y."/>
            <person name="Amoako-Attah I."/>
            <person name="Meinhardt L.W."/>
            <person name="Bailey B.A."/>
            <person name="Cohen S.P."/>
        </authorList>
    </citation>
    <scope>NUCLEOTIDE SEQUENCE [LARGE SCALE GENOMIC DNA]</scope>
    <source>
        <strain evidence="1 2">GH-19</strain>
    </source>
</reference>
<dbReference type="Proteomes" id="UP001498398">
    <property type="component" value="Unassembled WGS sequence"/>
</dbReference>
<proteinExistence type="predicted"/>
<sequence>MAYYMRIGIAFFARNDAHGRPTNLHWTIVANKITYSYDSDRTVIYQIAPTPGFMTGWRYSSGFWNPIKDPSCVGVLHVGVIYMTSEDLTRYAKTYNTAQQDERDLSGLERWGPEAWVIRFLGGLVERDCFDLPWKVPDLYAAIVKKRLPILKRASQAKGVPDVIDINNL</sequence>